<feature type="compositionally biased region" description="Polar residues" evidence="1">
    <location>
        <begin position="637"/>
        <end position="648"/>
    </location>
</feature>
<evidence type="ECO:0000313" key="4">
    <source>
        <dbReference type="Proteomes" id="UP000326759"/>
    </source>
</evidence>
<protein>
    <recommendedName>
        <fullName evidence="2">PP1-binding domain-containing protein</fullName>
    </recommendedName>
</protein>
<feature type="compositionally biased region" description="Polar residues" evidence="1">
    <location>
        <begin position="1526"/>
        <end position="1537"/>
    </location>
</feature>
<gene>
    <name evidence="3" type="ORF">Anas_03533</name>
</gene>
<feature type="compositionally biased region" description="Low complexity" evidence="1">
    <location>
        <begin position="1443"/>
        <end position="1458"/>
    </location>
</feature>
<feature type="compositionally biased region" description="Polar residues" evidence="1">
    <location>
        <begin position="418"/>
        <end position="458"/>
    </location>
</feature>
<sequence>MEEMVLKHIINGKILVEENIKLLDIRDVGKAIENFKRVSFGPYLSPEQFDLKLPPSTPVRKGEKPDVDDDTPRMSLKKNLPRLSTLSLATVPENDLTPSKSLLKRRSPTPIKPSLAKSLGIFPKIPQMNIGEVVTPKDVKPPDSGKKTLKKSRSFADVVKSSKGSVSSAPVIKPSMQQFNKTKKLKKKSHPQDSFNMQERTKSKNFGINSTGHANSPAPIIIHKKLAKTPKTYRKGKKIQIESKMNSPNLEGVDILFKSPSVLSSSPETSKVKSLKKKSTTLPSEILTKKRRTSDSPISSSRKSLPNKQKRFPKVLKHSKSESILHLSTSLSKSPTVSKSPSSVLRPQKSRKFELLTSQRGLSSPKRRNKSPRISTSYKFNKLSRLSLSTSKLINSSKGENSFKRLSEPPRVTKSKSAKNPVSRESLTKSTSSRVSQSPKASSPRNSARLSRASQSPKASIDSPKSPRTPQSPKVSFSPRGSIKSSRTSQSSKASSSSLRSVRKLPRASLSPKVSCSPSVIKSSVELVPSRLSKGSKVSLSPRNSLSLKSLKIASNITTPKLAVDSQSPKRSSNTPRLVASPKAFTKSEDIITTTSELSKASRTLQSPKRPNSPGEGKSPKVSLSPKSSRLSKASRVSQSLKRLSNSPGFVKSRVSFSPRNSRLSTKSRASQSPDLAKSPKVPFSPNSSRLSKKSRTSLSPKKLSSPSRTAKSLRASKITKKFGTVSPEGSKVSESPKRLSESSVVTKSPRVSVSPKSIIRLPKSSGVSHSLKRLSKSPSEKTKSRKTTLSPRGTEKSHKNSYSSRLSEPSRTSQFPNISSNSLKNSTSKKLLKSSIDVQMQKTSDLPIVSSSRRSSRSEISHSFKQSAVSPSAVVSKINRSLSSSQSSSKSHENVQSTNHQPKWRSRKSMNLLGTSPNKLVAPRKIKSMGKYNSPRSEDSALKYMDSERNISLWDQKSLTSNSSKDFVSPDTSSSSSHNFSMISPATPLPVTPPSGRKSRSSMRSSNTVTPITPISKLSSSVKFKLKRGIANSSAIESITDFSTVGTPDITMDKFISPVESPTPTRMYPESISRIDYLSARKLLNIPVDADFTTYEFNSHETPNISKEKFVSPIGSAQRLTSTSGLKQVRNTPLKDCNMTKSIQKLFASEQNPDPSQIRKLFENSNAESGTPKENVCTPDYQNLSGIEKLLKTPRAHSPPLANYSDFNGLKKMLRTPRMQQEPACDYTNVHGLRKLLKTPKPQSRTPPADYTTVHGVKRLMRTPRVERNSPKADYTNVFGLKRLLNLQKEKEKCQPTSIYNLEGLRELMKSPKYKELSKDAEEIRLLPSKSMPNMPNLGDLKTLFSSANTPFNSPDYNSSDQSKIECGSAQPEGKSKRKYSKSPSSLHQKLPASEFKNVASDEDLTPRRKRGRPAKTASSKKNLKSDTEATPIKDGGGDTQSKITTSSSIKNLTPTTPRRRGRPAKQIPSSLLDKKPETKKSESEATPLRSDRESFKKLNAKSTPNSVKRGRPPKHSTSLEKLVQDSNNESVPAKTSRSRKPRALISQSVQESDTESTYATRRKGRTTKDIQSADQESDTGSSLTKRNNRRTQKNVQESDGEPAKATRRGRQVKPIPSHSAKKSDAESTPDKSSARKHHKNISSVEKLNDESAEIATPKKGQYNEVISPRKTRATRTRAAAASSKSSIKSPVKRGRKRAVTIEVKEDETEKSETPKKRKTRATKKSPPSEVKEAEAEKSSTPKRKTRVTKKSTESPKSPRFILLIF</sequence>
<evidence type="ECO:0000259" key="2">
    <source>
        <dbReference type="Pfam" id="PF15276"/>
    </source>
</evidence>
<dbReference type="InterPro" id="IPR017956">
    <property type="entry name" value="AT_hook_DNA-bd_motif"/>
</dbReference>
<organism evidence="3 4">
    <name type="scientific">Armadillidium nasatum</name>
    <dbReference type="NCBI Taxonomy" id="96803"/>
    <lineage>
        <taxon>Eukaryota</taxon>
        <taxon>Metazoa</taxon>
        <taxon>Ecdysozoa</taxon>
        <taxon>Arthropoda</taxon>
        <taxon>Crustacea</taxon>
        <taxon>Multicrustacea</taxon>
        <taxon>Malacostraca</taxon>
        <taxon>Eumalacostraca</taxon>
        <taxon>Peracarida</taxon>
        <taxon>Isopoda</taxon>
        <taxon>Oniscidea</taxon>
        <taxon>Crinocheta</taxon>
        <taxon>Armadillidiidae</taxon>
        <taxon>Armadillidium</taxon>
    </lineage>
</organism>
<feature type="compositionally biased region" description="Polar residues" evidence="1">
    <location>
        <begin position="801"/>
        <end position="819"/>
    </location>
</feature>
<dbReference type="GO" id="GO:0003677">
    <property type="term" value="F:DNA binding"/>
    <property type="evidence" value="ECO:0007669"/>
    <property type="project" value="InterPro"/>
</dbReference>
<dbReference type="OrthoDB" id="6288785at2759"/>
<feature type="compositionally biased region" description="Polar residues" evidence="1">
    <location>
        <begin position="1547"/>
        <end position="1561"/>
    </location>
</feature>
<proteinExistence type="predicted"/>
<feature type="compositionally biased region" description="Polar residues" evidence="1">
    <location>
        <begin position="536"/>
        <end position="545"/>
    </location>
</feature>
<feature type="compositionally biased region" description="Low complexity" evidence="1">
    <location>
        <begin position="482"/>
        <end position="500"/>
    </location>
</feature>
<dbReference type="InterPro" id="IPR029334">
    <property type="entry name" value="PP1-bd"/>
</dbReference>
<feature type="compositionally biased region" description="Basic and acidic residues" evidence="1">
    <location>
        <begin position="1623"/>
        <end position="1635"/>
    </location>
</feature>
<reference evidence="3 4" key="1">
    <citation type="journal article" date="2019" name="PLoS Biol.">
        <title>Sex chromosomes control vertical transmission of feminizing Wolbachia symbionts in an isopod.</title>
        <authorList>
            <person name="Becking T."/>
            <person name="Chebbi M.A."/>
            <person name="Giraud I."/>
            <person name="Moumen B."/>
            <person name="Laverre T."/>
            <person name="Caubet Y."/>
            <person name="Peccoud J."/>
            <person name="Gilbert C."/>
            <person name="Cordaux R."/>
        </authorList>
    </citation>
    <scope>NUCLEOTIDE SEQUENCE [LARGE SCALE GENOMIC DNA]</scope>
    <source>
        <strain evidence="3">ANa2</strain>
        <tissue evidence="3">Whole body excluding digestive tract and cuticle</tissue>
    </source>
</reference>
<feature type="region of interest" description="Disordered" evidence="1">
    <location>
        <begin position="396"/>
        <end position="545"/>
    </location>
</feature>
<feature type="compositionally biased region" description="Polar residues" evidence="1">
    <location>
        <begin position="466"/>
        <end position="475"/>
    </location>
</feature>
<feature type="region of interest" description="Disordered" evidence="1">
    <location>
        <begin position="51"/>
        <end position="73"/>
    </location>
</feature>
<accession>A0A5N5SWV2</accession>
<keyword evidence="4" id="KW-1185">Reference proteome</keyword>
<dbReference type="SMART" id="SM00384">
    <property type="entry name" value="AT_hook"/>
    <property type="match status" value="3"/>
</dbReference>
<evidence type="ECO:0000256" key="1">
    <source>
        <dbReference type="SAM" id="MobiDB-lite"/>
    </source>
</evidence>
<feature type="compositionally biased region" description="Polar residues" evidence="1">
    <location>
        <begin position="1353"/>
        <end position="1363"/>
    </location>
</feature>
<feature type="compositionally biased region" description="Polar residues" evidence="1">
    <location>
        <begin position="562"/>
        <end position="576"/>
    </location>
</feature>
<feature type="domain" description="PP1-binding" evidence="2">
    <location>
        <begin position="36"/>
        <end position="78"/>
    </location>
</feature>
<feature type="compositionally biased region" description="Low complexity" evidence="1">
    <location>
        <begin position="697"/>
        <end position="710"/>
    </location>
</feature>
<feature type="compositionally biased region" description="Polar residues" evidence="1">
    <location>
        <begin position="591"/>
        <end position="610"/>
    </location>
</feature>
<feature type="compositionally biased region" description="Low complexity" evidence="1">
    <location>
        <begin position="327"/>
        <end position="344"/>
    </location>
</feature>
<feature type="compositionally biased region" description="Low complexity" evidence="1">
    <location>
        <begin position="1678"/>
        <end position="1691"/>
    </location>
</feature>
<feature type="region of interest" description="Disordered" evidence="1">
    <location>
        <begin position="562"/>
        <end position="829"/>
    </location>
</feature>
<dbReference type="Proteomes" id="UP000326759">
    <property type="component" value="Unassembled WGS sequence"/>
</dbReference>
<feature type="compositionally biased region" description="Basic residues" evidence="1">
    <location>
        <begin position="1742"/>
        <end position="1751"/>
    </location>
</feature>
<dbReference type="Pfam" id="PF02178">
    <property type="entry name" value="AT_hook"/>
    <property type="match status" value="3"/>
</dbReference>
<dbReference type="Pfam" id="PF15276">
    <property type="entry name" value="PP1_bind"/>
    <property type="match status" value="1"/>
</dbReference>
<feature type="compositionally biased region" description="Polar residues" evidence="1">
    <location>
        <begin position="742"/>
        <end position="756"/>
    </location>
</feature>
<feature type="compositionally biased region" description="Basic residues" evidence="1">
    <location>
        <begin position="308"/>
        <end position="318"/>
    </location>
</feature>
<evidence type="ECO:0000313" key="3">
    <source>
        <dbReference type="EMBL" id="KAB7498395.1"/>
    </source>
</evidence>
<feature type="compositionally biased region" description="Low complexity" evidence="1">
    <location>
        <begin position="964"/>
        <end position="985"/>
    </location>
</feature>
<feature type="compositionally biased region" description="Polar residues" evidence="1">
    <location>
        <begin position="655"/>
        <end position="674"/>
    </location>
</feature>
<dbReference type="PRINTS" id="PR00929">
    <property type="entry name" value="ATHOOK"/>
</dbReference>
<feature type="compositionally biased region" description="Polar residues" evidence="1">
    <location>
        <begin position="295"/>
        <end position="307"/>
    </location>
</feature>
<feature type="compositionally biased region" description="Polar residues" evidence="1">
    <location>
        <begin position="512"/>
        <end position="522"/>
    </location>
</feature>
<name>A0A5N5SWV2_9CRUS</name>
<feature type="compositionally biased region" description="Polar residues" evidence="1">
    <location>
        <begin position="1571"/>
        <end position="1587"/>
    </location>
</feature>
<feature type="region of interest" description="Disordered" evidence="1">
    <location>
        <begin position="846"/>
        <end position="940"/>
    </location>
</feature>
<feature type="compositionally biased region" description="Low complexity" evidence="1">
    <location>
        <begin position="620"/>
        <end position="636"/>
    </location>
</feature>
<feature type="region of interest" description="Disordered" evidence="1">
    <location>
        <begin position="1353"/>
        <end position="1767"/>
    </location>
</feature>
<feature type="region of interest" description="Disordered" evidence="1">
    <location>
        <begin position="962"/>
        <end position="1012"/>
    </location>
</feature>
<feature type="region of interest" description="Disordered" evidence="1">
    <location>
        <begin position="263"/>
        <end position="378"/>
    </location>
</feature>
<comment type="caution">
    <text evidence="3">The sequence shown here is derived from an EMBL/GenBank/DDBJ whole genome shotgun (WGS) entry which is preliminary data.</text>
</comment>
<feature type="compositionally biased region" description="Basic and acidic residues" evidence="1">
    <location>
        <begin position="1731"/>
        <end position="1741"/>
    </location>
</feature>
<dbReference type="EMBL" id="SEYY01019316">
    <property type="protein sequence ID" value="KAB7498395.1"/>
    <property type="molecule type" value="Genomic_DNA"/>
</dbReference>
<feature type="compositionally biased region" description="Low complexity" evidence="1">
    <location>
        <begin position="820"/>
        <end position="829"/>
    </location>
</feature>
<feature type="compositionally biased region" description="Basic and acidic residues" evidence="1">
    <location>
        <begin position="1474"/>
        <end position="1498"/>
    </location>
</feature>